<dbReference type="Pfam" id="PF04940">
    <property type="entry name" value="BLUF"/>
    <property type="match status" value="1"/>
</dbReference>
<dbReference type="Gene3D" id="3.30.70.100">
    <property type="match status" value="1"/>
</dbReference>
<evidence type="ECO:0000313" key="3">
    <source>
        <dbReference type="Proteomes" id="UP000326509"/>
    </source>
</evidence>
<dbReference type="GO" id="GO:0009882">
    <property type="term" value="F:blue light photoreceptor activity"/>
    <property type="evidence" value="ECO:0007669"/>
    <property type="project" value="InterPro"/>
</dbReference>
<dbReference type="OrthoDB" id="1122028at2"/>
<dbReference type="InterPro" id="IPR036046">
    <property type="entry name" value="Acylphosphatase-like_dom_sf"/>
</dbReference>
<proteinExistence type="predicted"/>
<reference evidence="2 3" key="1">
    <citation type="submission" date="2019-08" db="EMBL/GenBank/DDBJ databases">
        <title>Draft genome sequence of Ulvibacter marinus type strain NBRC 109484.</title>
        <authorList>
            <person name="Kawano K."/>
            <person name="Ushijima N."/>
            <person name="Kihara M."/>
            <person name="Itoh H."/>
        </authorList>
    </citation>
    <scope>NUCLEOTIDE SEQUENCE [LARGE SCALE GENOMIC DNA]</scope>
    <source>
        <strain evidence="2 3">NBRC 109484</strain>
    </source>
</reference>
<dbReference type="EMBL" id="BKCG01000001">
    <property type="protein sequence ID" value="GER58254.1"/>
    <property type="molecule type" value="Genomic_DNA"/>
</dbReference>
<dbReference type="SUPFAM" id="SSF54975">
    <property type="entry name" value="Acylphosphatase/BLUF domain-like"/>
    <property type="match status" value="1"/>
</dbReference>
<name>A0A5J4IU88_9FLAO</name>
<dbReference type="PROSITE" id="PS50925">
    <property type="entry name" value="BLUF"/>
    <property type="match status" value="1"/>
</dbReference>
<evidence type="ECO:0000313" key="2">
    <source>
        <dbReference type="EMBL" id="GER58254.1"/>
    </source>
</evidence>
<feature type="domain" description="BLUF" evidence="1">
    <location>
        <begin position="3"/>
        <end position="94"/>
    </location>
</feature>
<organism evidence="2 3">
    <name type="scientific">Patiriisocius marinus</name>
    <dbReference type="NCBI Taxonomy" id="1397112"/>
    <lineage>
        <taxon>Bacteria</taxon>
        <taxon>Pseudomonadati</taxon>
        <taxon>Bacteroidota</taxon>
        <taxon>Flavobacteriia</taxon>
        <taxon>Flavobacteriales</taxon>
        <taxon>Flavobacteriaceae</taxon>
        <taxon>Patiriisocius</taxon>
    </lineage>
</organism>
<dbReference type="Proteomes" id="UP000326509">
    <property type="component" value="Unassembled WGS sequence"/>
</dbReference>
<gene>
    <name evidence="2" type="ORF">ULMA_03620</name>
</gene>
<dbReference type="SMART" id="SM01034">
    <property type="entry name" value="BLUF"/>
    <property type="match status" value="1"/>
</dbReference>
<dbReference type="AlphaFoldDB" id="A0A5J4IU88"/>
<accession>A0A5J4IU88</accession>
<dbReference type="InterPro" id="IPR007024">
    <property type="entry name" value="BLUF_domain"/>
</dbReference>
<sequence>MSLRRIIYTSHATNEYNKRDLLDLLHESRGYNSIDNISGVLMYRDGYFLQIIEGEDSLVDDLVKRIANDTRHDDIKIINDALVEQRLFPGWSMGCADFEDPTLSLIPGISNEFTNPQFIDDLLDRLPEVASYIHKNLTKEQIYGAEAS</sequence>
<keyword evidence="3" id="KW-1185">Reference proteome</keyword>
<comment type="caution">
    <text evidence="2">The sequence shown here is derived from an EMBL/GenBank/DDBJ whole genome shotgun (WGS) entry which is preliminary data.</text>
</comment>
<evidence type="ECO:0000259" key="1">
    <source>
        <dbReference type="PROSITE" id="PS50925"/>
    </source>
</evidence>
<dbReference type="RefSeq" id="WP_151672341.1">
    <property type="nucleotide sequence ID" value="NZ_BKCG01000001.1"/>
</dbReference>
<dbReference type="GO" id="GO:0071949">
    <property type="term" value="F:FAD binding"/>
    <property type="evidence" value="ECO:0007669"/>
    <property type="project" value="InterPro"/>
</dbReference>
<protein>
    <recommendedName>
        <fullName evidence="1">BLUF domain-containing protein</fullName>
    </recommendedName>
</protein>